<dbReference type="Proteomes" id="UP000193920">
    <property type="component" value="Unassembled WGS sequence"/>
</dbReference>
<keyword evidence="2" id="KW-1185">Reference proteome</keyword>
<accession>A0A1Y2D2D5</accession>
<organism evidence="1 2">
    <name type="scientific">Neocallimastix californiae</name>
    <dbReference type="NCBI Taxonomy" id="1754190"/>
    <lineage>
        <taxon>Eukaryota</taxon>
        <taxon>Fungi</taxon>
        <taxon>Fungi incertae sedis</taxon>
        <taxon>Chytridiomycota</taxon>
        <taxon>Chytridiomycota incertae sedis</taxon>
        <taxon>Neocallimastigomycetes</taxon>
        <taxon>Neocallimastigales</taxon>
        <taxon>Neocallimastigaceae</taxon>
        <taxon>Neocallimastix</taxon>
    </lineage>
</organism>
<comment type="caution">
    <text evidence="1">The sequence shown here is derived from an EMBL/GenBank/DDBJ whole genome shotgun (WGS) entry which is preliminary data.</text>
</comment>
<dbReference type="OrthoDB" id="341486at2759"/>
<reference evidence="1 2" key="1">
    <citation type="submission" date="2016-08" db="EMBL/GenBank/DDBJ databases">
        <title>A Parts List for Fungal Cellulosomes Revealed by Comparative Genomics.</title>
        <authorList>
            <consortium name="DOE Joint Genome Institute"/>
            <person name="Haitjema C.H."/>
            <person name="Gilmore S.P."/>
            <person name="Henske J.K."/>
            <person name="Solomon K.V."/>
            <person name="De Groot R."/>
            <person name="Kuo A."/>
            <person name="Mondo S.J."/>
            <person name="Salamov A.A."/>
            <person name="Labutti K."/>
            <person name="Zhao Z."/>
            <person name="Chiniquy J."/>
            <person name="Barry K."/>
            <person name="Brewer H.M."/>
            <person name="Purvine S.O."/>
            <person name="Wright A.T."/>
            <person name="Boxma B."/>
            <person name="Van Alen T."/>
            <person name="Hackstein J.H."/>
            <person name="Baker S.E."/>
            <person name="Grigoriev I.V."/>
            <person name="O'Malley M.A."/>
        </authorList>
    </citation>
    <scope>NUCLEOTIDE SEQUENCE [LARGE SCALE GENOMIC DNA]</scope>
    <source>
        <strain evidence="1 2">G1</strain>
    </source>
</reference>
<dbReference type="AlphaFoldDB" id="A0A1Y2D2D5"/>
<dbReference type="EMBL" id="MCOG01000092">
    <property type="protein sequence ID" value="ORY52735.1"/>
    <property type="molecule type" value="Genomic_DNA"/>
</dbReference>
<protein>
    <submittedName>
        <fullName evidence="1">Uncharacterized protein</fullName>
    </submittedName>
</protein>
<gene>
    <name evidence="1" type="ORF">LY90DRAFT_508087</name>
</gene>
<evidence type="ECO:0000313" key="1">
    <source>
        <dbReference type="EMBL" id="ORY52735.1"/>
    </source>
</evidence>
<sequence length="198" mass="22579">MIPPINISYENPQDFKNPSFQINNSNFNPHLNINNIYSTRIGKQQTSIQQSCNLGFKNQPINVMNPIFNNMSASSQVIIEKENYSKSSNNNQNNNNEYNKYGITNLNNNNNSSNMNIVMSSITKQKLKSISSGAIFVWFLISFNLISCSQRVIAVFKDSIIEVLDFNEPFKMTWNLLGGLTYSNTHSLICMILHHNQI</sequence>
<proteinExistence type="predicted"/>
<dbReference type="STRING" id="1754190.A0A1Y2D2D5"/>
<name>A0A1Y2D2D5_9FUNG</name>
<evidence type="ECO:0000313" key="2">
    <source>
        <dbReference type="Proteomes" id="UP000193920"/>
    </source>
</evidence>